<reference evidence="3 4" key="1">
    <citation type="submission" date="2020-02" db="EMBL/GenBank/DDBJ databases">
        <title>Pseudoroseicyclus tamarix, sp. nov., isolated from offshore sediment of a Tamarix chinensis forest.</title>
        <authorList>
            <person name="Gai Y."/>
        </authorList>
    </citation>
    <scope>NUCLEOTIDE SEQUENCE [LARGE SCALE GENOMIC DNA]</scope>
    <source>
        <strain evidence="3 4">CLL3-39</strain>
    </source>
</reference>
<evidence type="ECO:0000259" key="2">
    <source>
        <dbReference type="PROSITE" id="PS50995"/>
    </source>
</evidence>
<comment type="subcellular location">
    <subcellularLocation>
        <location evidence="1">Cytoplasm</location>
    </subcellularLocation>
</comment>
<sequence length="144" mass="15996">MPREPNLDALVCFDIYSANLAIGRLYKPLLEPLGLTYPQYLVLKVLWETDAQSLGTIGRRLGLESSTLTPLVKRLEARGLVTRLRDTGDERRVVVSLAEAGRVLEARTEGFARCLIEGTGMSVAEMEQIHRLMRKLTAGTVQQA</sequence>
<dbReference type="EMBL" id="JAAGAB010000002">
    <property type="protein sequence ID" value="NDV00845.1"/>
    <property type="molecule type" value="Genomic_DNA"/>
</dbReference>
<dbReference type="RefSeq" id="WP_163891718.1">
    <property type="nucleotide sequence ID" value="NZ_JAAFYS010000002.1"/>
</dbReference>
<dbReference type="InterPro" id="IPR036390">
    <property type="entry name" value="WH_DNA-bd_sf"/>
</dbReference>
<keyword evidence="4" id="KW-1185">Reference proteome</keyword>
<dbReference type="PANTHER" id="PTHR33164:SF5">
    <property type="entry name" value="ORGANIC HYDROPEROXIDE RESISTANCE TRANSCRIPTIONAL REGULATOR"/>
    <property type="match status" value="1"/>
</dbReference>
<dbReference type="GO" id="GO:0006950">
    <property type="term" value="P:response to stress"/>
    <property type="evidence" value="ECO:0007669"/>
    <property type="project" value="TreeGrafter"/>
</dbReference>
<accession>A0A6B2JS72</accession>
<comment type="caution">
    <text evidence="3">The sequence shown here is derived from an EMBL/GenBank/DDBJ whole genome shotgun (WGS) entry which is preliminary data.</text>
</comment>
<dbReference type="Gene3D" id="1.10.10.10">
    <property type="entry name" value="Winged helix-like DNA-binding domain superfamily/Winged helix DNA-binding domain"/>
    <property type="match status" value="1"/>
</dbReference>
<dbReference type="PANTHER" id="PTHR33164">
    <property type="entry name" value="TRANSCRIPTIONAL REGULATOR, MARR FAMILY"/>
    <property type="match status" value="1"/>
</dbReference>
<dbReference type="InterPro" id="IPR000835">
    <property type="entry name" value="HTH_MarR-typ"/>
</dbReference>
<gene>
    <name evidence="3" type="ORF">GZA08_07665</name>
</gene>
<evidence type="ECO:0000313" key="4">
    <source>
        <dbReference type="Proteomes" id="UP000474757"/>
    </source>
</evidence>
<proteinExistence type="predicted"/>
<dbReference type="SMART" id="SM00347">
    <property type="entry name" value="HTH_MARR"/>
    <property type="match status" value="1"/>
</dbReference>
<dbReference type="InterPro" id="IPR036388">
    <property type="entry name" value="WH-like_DNA-bd_sf"/>
</dbReference>
<evidence type="ECO:0000313" key="3">
    <source>
        <dbReference type="EMBL" id="NDV00845.1"/>
    </source>
</evidence>
<dbReference type="GO" id="GO:0003700">
    <property type="term" value="F:DNA-binding transcription factor activity"/>
    <property type="evidence" value="ECO:0007669"/>
    <property type="project" value="InterPro"/>
</dbReference>
<dbReference type="Proteomes" id="UP000474757">
    <property type="component" value="Unassembled WGS sequence"/>
</dbReference>
<name>A0A6B2JS72_9RHOB</name>
<dbReference type="GO" id="GO:0005737">
    <property type="term" value="C:cytoplasm"/>
    <property type="evidence" value="ECO:0007669"/>
    <property type="project" value="UniProtKB-SubCell"/>
</dbReference>
<dbReference type="PROSITE" id="PS50995">
    <property type="entry name" value="HTH_MARR_2"/>
    <property type="match status" value="1"/>
</dbReference>
<organism evidence="3 4">
    <name type="scientific">Pseudoroseicyclus tamaricis</name>
    <dbReference type="NCBI Taxonomy" id="2705421"/>
    <lineage>
        <taxon>Bacteria</taxon>
        <taxon>Pseudomonadati</taxon>
        <taxon>Pseudomonadota</taxon>
        <taxon>Alphaproteobacteria</taxon>
        <taxon>Rhodobacterales</taxon>
        <taxon>Paracoccaceae</taxon>
        <taxon>Pseudoroseicyclus</taxon>
    </lineage>
</organism>
<dbReference type="Pfam" id="PF01047">
    <property type="entry name" value="MarR"/>
    <property type="match status" value="1"/>
</dbReference>
<dbReference type="InterPro" id="IPR039422">
    <property type="entry name" value="MarR/SlyA-like"/>
</dbReference>
<dbReference type="AlphaFoldDB" id="A0A6B2JS72"/>
<feature type="domain" description="HTH marR-type" evidence="2">
    <location>
        <begin position="8"/>
        <end position="138"/>
    </location>
</feature>
<protein>
    <submittedName>
        <fullName evidence="3">MarR family transcriptional regulator</fullName>
    </submittedName>
</protein>
<evidence type="ECO:0000256" key="1">
    <source>
        <dbReference type="ARBA" id="ARBA00004496"/>
    </source>
</evidence>
<dbReference type="SUPFAM" id="SSF46785">
    <property type="entry name" value="Winged helix' DNA-binding domain"/>
    <property type="match status" value="1"/>
</dbReference>